<dbReference type="InterPro" id="IPR001245">
    <property type="entry name" value="Ser-Thr/Tyr_kinase_cat_dom"/>
</dbReference>
<dbReference type="SUPFAM" id="SSF55550">
    <property type="entry name" value="SH2 domain"/>
    <property type="match status" value="1"/>
</dbReference>
<dbReference type="InterPro" id="IPR008266">
    <property type="entry name" value="Tyr_kinase_AS"/>
</dbReference>
<dbReference type="InterPro" id="IPR035849">
    <property type="entry name" value="Fes/Fps/Fer_SH2"/>
</dbReference>
<evidence type="ECO:0000256" key="8">
    <source>
        <dbReference type="PROSITE-ProRule" id="PRU10141"/>
    </source>
</evidence>
<dbReference type="WBParaSite" id="Pan_g10589.t1">
    <property type="protein sequence ID" value="Pan_g10589.t1"/>
    <property type="gene ID" value="Pan_g10589"/>
</dbReference>
<dbReference type="PROSITE" id="PS50001">
    <property type="entry name" value="SH2"/>
    <property type="match status" value="1"/>
</dbReference>
<dbReference type="Gene3D" id="1.10.510.10">
    <property type="entry name" value="Transferase(Phosphotransferase) domain 1"/>
    <property type="match status" value="1"/>
</dbReference>
<dbReference type="Pfam" id="PF07714">
    <property type="entry name" value="PK_Tyr_Ser-Thr"/>
    <property type="match status" value="1"/>
</dbReference>
<feature type="binding site" evidence="8">
    <location>
        <position position="168"/>
    </location>
    <ligand>
        <name>ATP</name>
        <dbReference type="ChEBI" id="CHEBI:30616"/>
    </ligand>
</feature>
<evidence type="ECO:0000256" key="5">
    <source>
        <dbReference type="ARBA" id="ARBA00023137"/>
    </source>
</evidence>
<evidence type="ECO:0000313" key="13">
    <source>
        <dbReference type="Proteomes" id="UP000492821"/>
    </source>
</evidence>
<dbReference type="InterPro" id="IPR000719">
    <property type="entry name" value="Prot_kinase_dom"/>
</dbReference>
<dbReference type="PRINTS" id="PR00109">
    <property type="entry name" value="TYRKINASE"/>
</dbReference>
<dbReference type="InterPro" id="IPR036860">
    <property type="entry name" value="SH2_dom_sf"/>
</dbReference>
<comment type="similarity">
    <text evidence="9">Belongs to the protein kinase superfamily. Tyr protein kinase family.</text>
</comment>
<dbReference type="PROSITE" id="PS00109">
    <property type="entry name" value="PROTEIN_KINASE_TYR"/>
    <property type="match status" value="1"/>
</dbReference>
<dbReference type="SMART" id="SM00252">
    <property type="entry name" value="SH2"/>
    <property type="match status" value="1"/>
</dbReference>
<dbReference type="GO" id="GO:0004715">
    <property type="term" value="F:non-membrane spanning protein tyrosine kinase activity"/>
    <property type="evidence" value="ECO:0007669"/>
    <property type="project" value="UniProtKB-EC"/>
</dbReference>
<keyword evidence="3 9" id="KW-0418">Kinase</keyword>
<sequence>MSSKKRRNNKNDKDDEEEVAAIPRGDHFNLDYWHGLLPNEDTAALLKNDGDFLVRAIEHNGQYNILLSIRCGTSVLNAAVAEVPGSGWDFQGNFFECIKDIVDFHQVRKRPVMITNQTATLDCPIRRKNWELRHKMITLGKELGSGSYGTVFKGTLTIERKQTTVAVKVLTEMSIEASNALWKEARVMMLYDHPNIVKMYGVCNDFTPYYLVMELVDGGAVDRYLEKKGSKLSVKARVNILIEAATGLDYLHGKGCIHRDIACRNLLINKVVKVADFGMTRRTSKYKVDPNKPMNLRWLAPEVYETAIVNKSTDVYAFGVTMYETFTVPYSIPYADWKPEKVYDKVVVKGYRLHPPAKMPRMIGDLMAECLGEPEQRPTFKTVLVCLRNFLKEGGDRGLGIF</sequence>
<comment type="catalytic activity">
    <reaction evidence="6 9">
        <text>L-tyrosyl-[protein] + ATP = O-phospho-L-tyrosyl-[protein] + ADP + H(+)</text>
        <dbReference type="Rhea" id="RHEA:10596"/>
        <dbReference type="Rhea" id="RHEA-COMP:10136"/>
        <dbReference type="Rhea" id="RHEA-COMP:20101"/>
        <dbReference type="ChEBI" id="CHEBI:15378"/>
        <dbReference type="ChEBI" id="CHEBI:30616"/>
        <dbReference type="ChEBI" id="CHEBI:46858"/>
        <dbReference type="ChEBI" id="CHEBI:61978"/>
        <dbReference type="ChEBI" id="CHEBI:456216"/>
        <dbReference type="EC" id="2.7.10.2"/>
    </reaction>
</comment>
<dbReference type="Gene3D" id="3.30.200.20">
    <property type="entry name" value="Phosphorylase Kinase, domain 1"/>
    <property type="match status" value="1"/>
</dbReference>
<protein>
    <recommendedName>
        <fullName evidence="9">Tyrosine-protein kinase</fullName>
        <ecNumber evidence="9">2.7.10.2</ecNumber>
    </recommendedName>
</protein>
<keyword evidence="1 9" id="KW-0808">Transferase</keyword>
<reference evidence="13" key="1">
    <citation type="journal article" date="2013" name="Genetics">
        <title>The draft genome and transcriptome of Panagrellus redivivus are shaped by the harsh demands of a free-living lifestyle.</title>
        <authorList>
            <person name="Srinivasan J."/>
            <person name="Dillman A.R."/>
            <person name="Macchietto M.G."/>
            <person name="Heikkinen L."/>
            <person name="Lakso M."/>
            <person name="Fracchia K.M."/>
            <person name="Antoshechkin I."/>
            <person name="Mortazavi A."/>
            <person name="Wong G."/>
            <person name="Sternberg P.W."/>
        </authorList>
    </citation>
    <scope>NUCLEOTIDE SEQUENCE [LARGE SCALE GENOMIC DNA]</scope>
    <source>
        <strain evidence="13">MT8872</strain>
    </source>
</reference>
<keyword evidence="13" id="KW-1185">Reference proteome</keyword>
<keyword evidence="2 8" id="KW-0547">Nucleotide-binding</keyword>
<evidence type="ECO:0000256" key="10">
    <source>
        <dbReference type="SAM" id="MobiDB-lite"/>
    </source>
</evidence>
<evidence type="ECO:0000256" key="6">
    <source>
        <dbReference type="ARBA" id="ARBA00051245"/>
    </source>
</evidence>
<dbReference type="EC" id="2.7.10.2" evidence="9"/>
<dbReference type="InterPro" id="IPR020635">
    <property type="entry name" value="Tyr_kinase_cat_dom"/>
</dbReference>
<dbReference type="PANTHER" id="PTHR24418">
    <property type="entry name" value="TYROSINE-PROTEIN KINASE"/>
    <property type="match status" value="1"/>
</dbReference>
<reference evidence="14" key="2">
    <citation type="submission" date="2020-10" db="UniProtKB">
        <authorList>
            <consortium name="WormBaseParasite"/>
        </authorList>
    </citation>
    <scope>IDENTIFICATION</scope>
</reference>
<dbReference type="Proteomes" id="UP000492821">
    <property type="component" value="Unassembled WGS sequence"/>
</dbReference>
<dbReference type="InterPro" id="IPR000980">
    <property type="entry name" value="SH2"/>
</dbReference>
<dbReference type="CDD" id="cd00192">
    <property type="entry name" value="PTKc"/>
    <property type="match status" value="1"/>
</dbReference>
<evidence type="ECO:0000259" key="12">
    <source>
        <dbReference type="PROSITE" id="PS50011"/>
    </source>
</evidence>
<evidence type="ECO:0000313" key="14">
    <source>
        <dbReference type="WBParaSite" id="Pan_g10589.t1"/>
    </source>
</evidence>
<dbReference type="AlphaFoldDB" id="A0A7E4UMM7"/>
<dbReference type="PROSITE" id="PS50011">
    <property type="entry name" value="PROTEIN_KINASE_DOM"/>
    <property type="match status" value="1"/>
</dbReference>
<dbReference type="Gene3D" id="3.30.505.10">
    <property type="entry name" value="SH2 domain"/>
    <property type="match status" value="1"/>
</dbReference>
<feature type="domain" description="SH2" evidence="11">
    <location>
        <begin position="32"/>
        <end position="125"/>
    </location>
</feature>
<accession>A0A7E4UMM7</accession>
<dbReference type="SUPFAM" id="SSF56112">
    <property type="entry name" value="Protein kinase-like (PK-like)"/>
    <property type="match status" value="1"/>
</dbReference>
<organism evidence="13 14">
    <name type="scientific">Panagrellus redivivus</name>
    <name type="common">Microworm</name>
    <dbReference type="NCBI Taxonomy" id="6233"/>
    <lineage>
        <taxon>Eukaryota</taxon>
        <taxon>Metazoa</taxon>
        <taxon>Ecdysozoa</taxon>
        <taxon>Nematoda</taxon>
        <taxon>Chromadorea</taxon>
        <taxon>Rhabditida</taxon>
        <taxon>Tylenchina</taxon>
        <taxon>Panagrolaimomorpha</taxon>
        <taxon>Panagrolaimoidea</taxon>
        <taxon>Panagrolaimidae</taxon>
        <taxon>Panagrellus</taxon>
    </lineage>
</organism>
<dbReference type="PROSITE" id="PS00107">
    <property type="entry name" value="PROTEIN_KINASE_ATP"/>
    <property type="match status" value="1"/>
</dbReference>
<evidence type="ECO:0000256" key="9">
    <source>
        <dbReference type="RuleBase" id="RU362096"/>
    </source>
</evidence>
<keyword evidence="5 9" id="KW-0829">Tyrosine-protein kinase</keyword>
<evidence type="ECO:0000256" key="2">
    <source>
        <dbReference type="ARBA" id="ARBA00022741"/>
    </source>
</evidence>
<dbReference type="InterPro" id="IPR017441">
    <property type="entry name" value="Protein_kinase_ATP_BS"/>
</dbReference>
<evidence type="ECO:0000256" key="7">
    <source>
        <dbReference type="PROSITE-ProRule" id="PRU00191"/>
    </source>
</evidence>
<evidence type="ECO:0000256" key="1">
    <source>
        <dbReference type="ARBA" id="ARBA00022679"/>
    </source>
</evidence>
<name>A0A7E4UMM7_PANRE</name>
<feature type="region of interest" description="Disordered" evidence="10">
    <location>
        <begin position="1"/>
        <end position="20"/>
    </location>
</feature>
<keyword evidence="4 8" id="KW-0067">ATP-binding</keyword>
<dbReference type="SMART" id="SM00219">
    <property type="entry name" value="TyrKc"/>
    <property type="match status" value="1"/>
</dbReference>
<proteinExistence type="inferred from homology"/>
<evidence type="ECO:0000256" key="3">
    <source>
        <dbReference type="ARBA" id="ARBA00022777"/>
    </source>
</evidence>
<dbReference type="GO" id="GO:0005524">
    <property type="term" value="F:ATP binding"/>
    <property type="evidence" value="ECO:0007669"/>
    <property type="project" value="UniProtKB-UniRule"/>
</dbReference>
<dbReference type="CDD" id="cd10361">
    <property type="entry name" value="SH2_Fps_family"/>
    <property type="match status" value="1"/>
</dbReference>
<dbReference type="InterPro" id="IPR050198">
    <property type="entry name" value="Non-receptor_tyrosine_kinases"/>
</dbReference>
<dbReference type="InterPro" id="IPR011009">
    <property type="entry name" value="Kinase-like_dom_sf"/>
</dbReference>
<keyword evidence="7" id="KW-0727">SH2 domain</keyword>
<feature type="domain" description="Protein kinase" evidence="12">
    <location>
        <begin position="137"/>
        <end position="391"/>
    </location>
</feature>
<evidence type="ECO:0000259" key="11">
    <source>
        <dbReference type="PROSITE" id="PS50001"/>
    </source>
</evidence>
<evidence type="ECO:0000256" key="4">
    <source>
        <dbReference type="ARBA" id="ARBA00022840"/>
    </source>
</evidence>